<evidence type="ECO:0000256" key="1">
    <source>
        <dbReference type="SAM" id="Phobius"/>
    </source>
</evidence>
<feature type="transmembrane region" description="Helical" evidence="1">
    <location>
        <begin position="180"/>
        <end position="200"/>
    </location>
</feature>
<feature type="transmembrane region" description="Helical" evidence="1">
    <location>
        <begin position="47"/>
        <end position="69"/>
    </location>
</feature>
<protein>
    <submittedName>
        <fullName evidence="2">Uncharacterized protein</fullName>
    </submittedName>
</protein>
<accession>A0A3B4A4B3</accession>
<keyword evidence="1" id="KW-0812">Transmembrane</keyword>
<name>A0A3B4A4B3_9GOBI</name>
<keyword evidence="3" id="KW-1185">Reference proteome</keyword>
<evidence type="ECO:0000313" key="2">
    <source>
        <dbReference type="Ensembl" id="ENSPMGP00000011893.1"/>
    </source>
</evidence>
<sequence length="245" mass="28296">MSRQLVRCLWSLGCWFRPCPVGEDGVASSRSWLRGFLFLKMVTLLLFPYWTFLGLILGCPFSIKALVLLSSPQISTKPSTVFLFHLALADVLLLLHWMLIIGHKLAMCFGVDFSNFLTQDLQELWLKNALIIFSNHLLDAHLLASLFFLGFLGLEATLVSRWPLQTRAIRTSHWAQLGCSLIWVLVLSELTFVVFSKIQITQTLPSFFSLDTLSFCLRRVLWLCDLWVHYNIIYNKPRKRRSSFH</sequence>
<keyword evidence="1" id="KW-0472">Membrane</keyword>
<organism evidence="2 3">
    <name type="scientific">Periophthalmus magnuspinnatus</name>
    <dbReference type="NCBI Taxonomy" id="409849"/>
    <lineage>
        <taxon>Eukaryota</taxon>
        <taxon>Metazoa</taxon>
        <taxon>Chordata</taxon>
        <taxon>Craniata</taxon>
        <taxon>Vertebrata</taxon>
        <taxon>Euteleostomi</taxon>
        <taxon>Actinopterygii</taxon>
        <taxon>Neopterygii</taxon>
        <taxon>Teleostei</taxon>
        <taxon>Neoteleostei</taxon>
        <taxon>Acanthomorphata</taxon>
        <taxon>Gobiaria</taxon>
        <taxon>Gobiiformes</taxon>
        <taxon>Gobioidei</taxon>
        <taxon>Gobiidae</taxon>
        <taxon>Oxudercinae</taxon>
        <taxon>Periophthalmus</taxon>
    </lineage>
</organism>
<keyword evidence="1" id="KW-1133">Transmembrane helix</keyword>
<dbReference type="Proteomes" id="UP000261520">
    <property type="component" value="Unplaced"/>
</dbReference>
<feature type="transmembrane region" description="Helical" evidence="1">
    <location>
        <begin position="81"/>
        <end position="100"/>
    </location>
</feature>
<proteinExistence type="predicted"/>
<feature type="transmembrane region" description="Helical" evidence="1">
    <location>
        <begin position="140"/>
        <end position="159"/>
    </location>
</feature>
<dbReference type="Ensembl" id="ENSPMGT00000012688.1">
    <property type="protein sequence ID" value="ENSPMGP00000011893.1"/>
    <property type="gene ID" value="ENSPMGG00000009847.1"/>
</dbReference>
<dbReference type="Gene3D" id="1.20.1070.10">
    <property type="entry name" value="Rhodopsin 7-helix transmembrane proteins"/>
    <property type="match status" value="1"/>
</dbReference>
<dbReference type="AlphaFoldDB" id="A0A3B4A4B3"/>
<evidence type="ECO:0000313" key="3">
    <source>
        <dbReference type="Proteomes" id="UP000261520"/>
    </source>
</evidence>
<reference evidence="2" key="2">
    <citation type="submission" date="2025-09" db="UniProtKB">
        <authorList>
            <consortium name="Ensembl"/>
        </authorList>
    </citation>
    <scope>IDENTIFICATION</scope>
</reference>
<reference evidence="2" key="1">
    <citation type="submission" date="2025-08" db="UniProtKB">
        <authorList>
            <consortium name="Ensembl"/>
        </authorList>
    </citation>
    <scope>IDENTIFICATION</scope>
</reference>